<feature type="signal peptide" evidence="1">
    <location>
        <begin position="1"/>
        <end position="28"/>
    </location>
</feature>
<reference evidence="2" key="1">
    <citation type="submission" date="2020-02" db="EMBL/GenBank/DDBJ databases">
        <authorList>
            <person name="Shen X.-R."/>
            <person name="Zhang Y.-X."/>
        </authorList>
    </citation>
    <scope>NUCLEOTIDE SEQUENCE</scope>
    <source>
        <strain evidence="2">SYP-B3998</strain>
    </source>
</reference>
<name>A0A6G4A5J9_9BACL</name>
<accession>A0A6G4A5J9</accession>
<evidence type="ECO:0008006" key="3">
    <source>
        <dbReference type="Google" id="ProtNLM"/>
    </source>
</evidence>
<dbReference type="RefSeq" id="WP_163952626.1">
    <property type="nucleotide sequence ID" value="NZ_JAAIKC010000013.1"/>
</dbReference>
<evidence type="ECO:0000313" key="2">
    <source>
        <dbReference type="EMBL" id="NEW09101.1"/>
    </source>
</evidence>
<proteinExistence type="predicted"/>
<protein>
    <recommendedName>
        <fullName evidence="3">Squalene cyclase C-terminal domain-containing protein</fullName>
    </recommendedName>
</protein>
<dbReference type="InterPro" id="IPR008928">
    <property type="entry name" value="6-hairpin_glycosidase_sf"/>
</dbReference>
<comment type="caution">
    <text evidence="2">The sequence shown here is derived from an EMBL/GenBank/DDBJ whole genome shotgun (WGS) entry which is preliminary data.</text>
</comment>
<organism evidence="2">
    <name type="scientific">Paenibacillus sp. SYP-B3998</name>
    <dbReference type="NCBI Taxonomy" id="2678564"/>
    <lineage>
        <taxon>Bacteria</taxon>
        <taxon>Bacillati</taxon>
        <taxon>Bacillota</taxon>
        <taxon>Bacilli</taxon>
        <taxon>Bacillales</taxon>
        <taxon>Paenibacillaceae</taxon>
        <taxon>Paenibacillus</taxon>
    </lineage>
</organism>
<gene>
    <name evidence="2" type="ORF">GK047_24295</name>
</gene>
<dbReference type="Gene3D" id="1.50.10.20">
    <property type="match status" value="1"/>
</dbReference>
<dbReference type="GO" id="GO:0005975">
    <property type="term" value="P:carbohydrate metabolic process"/>
    <property type="evidence" value="ECO:0007669"/>
    <property type="project" value="InterPro"/>
</dbReference>
<sequence length="355" mass="38856">MKKSTRLLPIVVGATLLFSTANISTSFAATDRATASTNAYNWLVSVKQTNGLYDSQADGEDVCYTYDQAVAAVAFIAKNDTARAYDLLNKLKGLQHKDGYWYTAYSSKNAVAESEKWIGPILWVVMAAAQYKKATGATSFDAMANDAINWVLKFQQSDGGINGGIDASGKKLTYASTEENEDAYAALKAFGFNSQAEKVRTFLTTKMWDSANNRWYVGRNNKGVFLDVNAWGVQSLGSLGPANYLKSLDYNMNQMRLKKTVNGIVVDGFDFNADKDDVWLEGTAQMAAALYTAGRTTDADYFTDQVIKFQKPNGGIPYSMAGGTTGDDWNMPKVEAISSTGWLILAIHKVNPFKQ</sequence>
<keyword evidence="1" id="KW-0732">Signal</keyword>
<dbReference type="AlphaFoldDB" id="A0A6G4A5J9"/>
<dbReference type="SUPFAM" id="SSF48208">
    <property type="entry name" value="Six-hairpin glycosidases"/>
    <property type="match status" value="1"/>
</dbReference>
<dbReference type="EMBL" id="JAAIKC010000013">
    <property type="protein sequence ID" value="NEW09101.1"/>
    <property type="molecule type" value="Genomic_DNA"/>
</dbReference>
<feature type="chain" id="PRO_5026253485" description="Squalene cyclase C-terminal domain-containing protein" evidence="1">
    <location>
        <begin position="29"/>
        <end position="355"/>
    </location>
</feature>
<evidence type="ECO:0000256" key="1">
    <source>
        <dbReference type="SAM" id="SignalP"/>
    </source>
</evidence>